<dbReference type="Proteomes" id="UP000828390">
    <property type="component" value="Unassembled WGS sequence"/>
</dbReference>
<gene>
    <name evidence="2" type="ORF">DPMN_192283</name>
</gene>
<protein>
    <recommendedName>
        <fullName evidence="1">Alpha-2-macroglobulin domain-containing protein</fullName>
    </recommendedName>
</protein>
<organism evidence="2 3">
    <name type="scientific">Dreissena polymorpha</name>
    <name type="common">Zebra mussel</name>
    <name type="synonym">Mytilus polymorpha</name>
    <dbReference type="NCBI Taxonomy" id="45954"/>
    <lineage>
        <taxon>Eukaryota</taxon>
        <taxon>Metazoa</taxon>
        <taxon>Spiralia</taxon>
        <taxon>Lophotrochozoa</taxon>
        <taxon>Mollusca</taxon>
        <taxon>Bivalvia</taxon>
        <taxon>Autobranchia</taxon>
        <taxon>Heteroconchia</taxon>
        <taxon>Euheterodonta</taxon>
        <taxon>Imparidentia</taxon>
        <taxon>Neoheterodontei</taxon>
        <taxon>Myida</taxon>
        <taxon>Dreissenoidea</taxon>
        <taxon>Dreissenidae</taxon>
        <taxon>Dreissena</taxon>
    </lineage>
</organism>
<comment type="caution">
    <text evidence="2">The sequence shown here is derived from an EMBL/GenBank/DDBJ whole genome shotgun (WGS) entry which is preliminary data.</text>
</comment>
<sequence length="195" mass="22082">MQKNRALYTTSQGLEFPHVDTKVMIKVKADKEKYLPRETIKVEVTATNEEGKPVEGDFSLGVVDEAIYQIRVDHTSAMNPFFYSKISNWVSTNYSYPMTLLAGTSKDGRDPLVRENFKDTAFWKSDVRTGKDGKASLSFEVPDNLTEWRLTLRGHDKEGRVGETTSAVLVTQDLVTRIAKPRFLTESDKISILEL</sequence>
<proteinExistence type="predicted"/>
<accession>A0A9D4BBV5</accession>
<dbReference type="InterPro" id="IPR051802">
    <property type="entry name" value="YfhM-like"/>
</dbReference>
<dbReference type="EMBL" id="JAIWYP010000170">
    <property type="protein sequence ID" value="KAH3689020.1"/>
    <property type="molecule type" value="Genomic_DNA"/>
</dbReference>
<evidence type="ECO:0000259" key="1">
    <source>
        <dbReference type="SMART" id="SM01360"/>
    </source>
</evidence>
<keyword evidence="3" id="KW-1185">Reference proteome</keyword>
<dbReference type="PANTHER" id="PTHR40094">
    <property type="entry name" value="ALPHA-2-MACROGLOBULIN HOMOLOG"/>
    <property type="match status" value="1"/>
</dbReference>
<dbReference type="Gene3D" id="2.20.130.20">
    <property type="match status" value="1"/>
</dbReference>
<dbReference type="GO" id="GO:0004866">
    <property type="term" value="F:endopeptidase inhibitor activity"/>
    <property type="evidence" value="ECO:0007669"/>
    <property type="project" value="InterPro"/>
</dbReference>
<dbReference type="PANTHER" id="PTHR40094:SF1">
    <property type="entry name" value="UBIQUITIN DOMAIN-CONTAINING PROTEIN"/>
    <property type="match status" value="1"/>
</dbReference>
<dbReference type="SMART" id="SM01360">
    <property type="entry name" value="A2M"/>
    <property type="match status" value="1"/>
</dbReference>
<name>A0A9D4BBV5_DREPO</name>
<evidence type="ECO:0000313" key="2">
    <source>
        <dbReference type="EMBL" id="KAH3689020.1"/>
    </source>
</evidence>
<dbReference type="Pfam" id="PF00207">
    <property type="entry name" value="A2M"/>
    <property type="match status" value="1"/>
</dbReference>
<dbReference type="AlphaFoldDB" id="A0A9D4BBV5"/>
<dbReference type="InterPro" id="IPR001599">
    <property type="entry name" value="Macroglobln_a2"/>
</dbReference>
<feature type="domain" description="Alpha-2-macroglobulin" evidence="1">
    <location>
        <begin position="120"/>
        <end position="195"/>
    </location>
</feature>
<reference evidence="2" key="1">
    <citation type="journal article" date="2019" name="bioRxiv">
        <title>The Genome of the Zebra Mussel, Dreissena polymorpha: A Resource for Invasive Species Research.</title>
        <authorList>
            <person name="McCartney M.A."/>
            <person name="Auch B."/>
            <person name="Kono T."/>
            <person name="Mallez S."/>
            <person name="Zhang Y."/>
            <person name="Obille A."/>
            <person name="Becker A."/>
            <person name="Abrahante J.E."/>
            <person name="Garbe J."/>
            <person name="Badalamenti J.P."/>
            <person name="Herman A."/>
            <person name="Mangelson H."/>
            <person name="Liachko I."/>
            <person name="Sullivan S."/>
            <person name="Sone E.D."/>
            <person name="Koren S."/>
            <person name="Silverstein K.A.T."/>
            <person name="Beckman K.B."/>
            <person name="Gohl D.M."/>
        </authorList>
    </citation>
    <scope>NUCLEOTIDE SEQUENCE</scope>
    <source>
        <strain evidence="2">Duluth1</strain>
        <tissue evidence="2">Whole animal</tissue>
    </source>
</reference>
<evidence type="ECO:0000313" key="3">
    <source>
        <dbReference type="Proteomes" id="UP000828390"/>
    </source>
</evidence>
<reference evidence="2" key="2">
    <citation type="submission" date="2020-11" db="EMBL/GenBank/DDBJ databases">
        <authorList>
            <person name="McCartney M.A."/>
            <person name="Auch B."/>
            <person name="Kono T."/>
            <person name="Mallez S."/>
            <person name="Becker A."/>
            <person name="Gohl D.M."/>
            <person name="Silverstein K.A.T."/>
            <person name="Koren S."/>
            <person name="Bechman K.B."/>
            <person name="Herman A."/>
            <person name="Abrahante J.E."/>
            <person name="Garbe J."/>
        </authorList>
    </citation>
    <scope>NUCLEOTIDE SEQUENCE</scope>
    <source>
        <strain evidence="2">Duluth1</strain>
        <tissue evidence="2">Whole animal</tissue>
    </source>
</reference>